<name>A0A1Y1QYG6_9GAMM</name>
<proteinExistence type="predicted"/>
<feature type="region of interest" description="Disordered" evidence="1">
    <location>
        <begin position="1"/>
        <end position="24"/>
    </location>
</feature>
<evidence type="ECO:0000256" key="1">
    <source>
        <dbReference type="SAM" id="MobiDB-lite"/>
    </source>
</evidence>
<evidence type="ECO:0008006" key="4">
    <source>
        <dbReference type="Google" id="ProtNLM"/>
    </source>
</evidence>
<feature type="compositionally biased region" description="Polar residues" evidence="1">
    <location>
        <begin position="1"/>
        <end position="11"/>
    </location>
</feature>
<comment type="caution">
    <text evidence="2">The sequence shown here is derived from an EMBL/GenBank/DDBJ whole genome shotgun (WGS) entry which is preliminary data.</text>
</comment>
<accession>A0A1Y1QYG6</accession>
<organism evidence="2 3">
    <name type="scientific">Thiothrix lacustris</name>
    <dbReference type="NCBI Taxonomy" id="525917"/>
    <lineage>
        <taxon>Bacteria</taxon>
        <taxon>Pseudomonadati</taxon>
        <taxon>Pseudomonadota</taxon>
        <taxon>Gammaproteobacteria</taxon>
        <taxon>Thiotrichales</taxon>
        <taxon>Thiotrichaceae</taxon>
        <taxon>Thiothrix</taxon>
    </lineage>
</organism>
<dbReference type="Pfam" id="PF04860">
    <property type="entry name" value="Phage_portal"/>
    <property type="match status" value="1"/>
</dbReference>
<evidence type="ECO:0000313" key="2">
    <source>
        <dbReference type="EMBL" id="OQX16182.1"/>
    </source>
</evidence>
<dbReference type="AlphaFoldDB" id="A0A1Y1QYG6"/>
<gene>
    <name evidence="2" type="ORF">BWK73_04780</name>
</gene>
<dbReference type="InterPro" id="IPR006944">
    <property type="entry name" value="Phage/GTA_portal"/>
</dbReference>
<evidence type="ECO:0000313" key="3">
    <source>
        <dbReference type="Proteomes" id="UP000192491"/>
    </source>
</evidence>
<reference evidence="2 3" key="1">
    <citation type="submission" date="2017-01" db="EMBL/GenBank/DDBJ databases">
        <title>Novel large sulfur bacteria in the metagenomes of groundwater-fed chemosynthetic microbial mats in the Lake Huron basin.</title>
        <authorList>
            <person name="Sharrar A.M."/>
            <person name="Flood B.E."/>
            <person name="Bailey J.V."/>
            <person name="Jones D.S."/>
            <person name="Biddanda B."/>
            <person name="Ruberg S.A."/>
            <person name="Marcus D.N."/>
            <person name="Dick G.J."/>
        </authorList>
    </citation>
    <scope>NUCLEOTIDE SEQUENCE [LARGE SCALE GENOMIC DNA]</scope>
    <source>
        <strain evidence="2">A8</strain>
    </source>
</reference>
<dbReference type="EMBL" id="MTEJ01000007">
    <property type="protein sequence ID" value="OQX16182.1"/>
    <property type="molecule type" value="Genomic_DNA"/>
</dbReference>
<dbReference type="Proteomes" id="UP000192491">
    <property type="component" value="Unassembled WGS sequence"/>
</dbReference>
<protein>
    <recommendedName>
        <fullName evidence="4">Phage portal protein</fullName>
    </recommendedName>
</protein>
<sequence>MSEIMTTTSTAPKKGRMFSVDRPGMSNKRRYHPTTIGWNGQYWEPRFSLSWLDQLITSVPYLGSALAVKRNFLVSSCKLKNPKILNRNTLYRYIEDVLSFGNGFLEPETNGRGKLMGLHHQMSMWTRRGENEDDFWWIDNLLNEPAQEFDSQLWQFGNYDRRNEIYGIPDYVSAIHSALLNQAATIFRVEFSESKGLVRFILHVTADLEEDVMDSIEQKFKSTRGFSIEDMLIHDPEGKPDGVKLIPIMGDISKDDFLNVNKISKEAICVATRVPQQLLAATPENAGGFGNALQAAQVFIAAEIAPLYTLVIEPIVEEFGDLVEFVPSPILMSMIAHNTTPAGK</sequence>